<sequence>MKDERQCGLDDQWEAILVDNDGNHLKKVEFSDDYDSEDEVASLDNDMTRSLTSERVGFGIQSLLEQWNDSYGNGDYDEDPYDRDMYEGQDVTQKIQAICDNLDIRVRGRKNK</sequence>
<accession>A0A699GMR2</accession>
<comment type="caution">
    <text evidence="1">The sequence shown here is derived from an EMBL/GenBank/DDBJ whole genome shotgun (WGS) entry which is preliminary data.</text>
</comment>
<gene>
    <name evidence="1" type="ORF">Tci_115859</name>
</gene>
<evidence type="ECO:0000313" key="1">
    <source>
        <dbReference type="EMBL" id="GEV43882.1"/>
    </source>
</evidence>
<dbReference type="EMBL" id="BKCJ010023538">
    <property type="protein sequence ID" value="GEV43882.1"/>
    <property type="molecule type" value="Genomic_DNA"/>
</dbReference>
<dbReference type="AlphaFoldDB" id="A0A699GMR2"/>
<name>A0A699GMR2_TANCI</name>
<reference evidence="1" key="1">
    <citation type="journal article" date="2019" name="Sci. Rep.">
        <title>Draft genome of Tanacetum cinerariifolium, the natural source of mosquito coil.</title>
        <authorList>
            <person name="Yamashiro T."/>
            <person name="Shiraishi A."/>
            <person name="Satake H."/>
            <person name="Nakayama K."/>
        </authorList>
    </citation>
    <scope>NUCLEOTIDE SEQUENCE</scope>
</reference>
<organism evidence="1">
    <name type="scientific">Tanacetum cinerariifolium</name>
    <name type="common">Dalmatian daisy</name>
    <name type="synonym">Chrysanthemum cinerariifolium</name>
    <dbReference type="NCBI Taxonomy" id="118510"/>
    <lineage>
        <taxon>Eukaryota</taxon>
        <taxon>Viridiplantae</taxon>
        <taxon>Streptophyta</taxon>
        <taxon>Embryophyta</taxon>
        <taxon>Tracheophyta</taxon>
        <taxon>Spermatophyta</taxon>
        <taxon>Magnoliopsida</taxon>
        <taxon>eudicotyledons</taxon>
        <taxon>Gunneridae</taxon>
        <taxon>Pentapetalae</taxon>
        <taxon>asterids</taxon>
        <taxon>campanulids</taxon>
        <taxon>Asterales</taxon>
        <taxon>Asteraceae</taxon>
        <taxon>Asteroideae</taxon>
        <taxon>Anthemideae</taxon>
        <taxon>Anthemidinae</taxon>
        <taxon>Tanacetum</taxon>
    </lineage>
</organism>
<protein>
    <submittedName>
        <fullName evidence="1">Uncharacterized protein</fullName>
    </submittedName>
</protein>
<proteinExistence type="predicted"/>